<organism evidence="1 2">
    <name type="scientific">Pelistega indica</name>
    <dbReference type="NCBI Taxonomy" id="1414851"/>
    <lineage>
        <taxon>Bacteria</taxon>
        <taxon>Pseudomonadati</taxon>
        <taxon>Pseudomonadota</taxon>
        <taxon>Betaproteobacteria</taxon>
        <taxon>Burkholderiales</taxon>
        <taxon>Alcaligenaceae</taxon>
        <taxon>Pelistega</taxon>
    </lineage>
</organism>
<sequence>MYQTNSINQQKKNQKSDFLEAMKSVMTTVIHELIRVYIQYLKVKQ</sequence>
<proteinExistence type="predicted"/>
<reference evidence="1 2" key="1">
    <citation type="submission" date="2013-11" db="EMBL/GenBank/DDBJ databases">
        <title>Genomic analysis of Pelistega sp. HM-7.</title>
        <authorList>
            <person name="Kumbhare S.V."/>
            <person name="Shetty S.A."/>
            <person name="Sharma O."/>
            <person name="Dhotre D.P."/>
        </authorList>
    </citation>
    <scope>NUCLEOTIDE SEQUENCE [LARGE SCALE GENOMIC DNA]</scope>
    <source>
        <strain evidence="1 2">HM-7</strain>
    </source>
</reference>
<evidence type="ECO:0000313" key="1">
    <source>
        <dbReference type="EMBL" id="ETD72825.1"/>
    </source>
</evidence>
<name>V8G8S5_9BURK</name>
<evidence type="ECO:0000313" key="2">
    <source>
        <dbReference type="Proteomes" id="UP000018766"/>
    </source>
</evidence>
<keyword evidence="2" id="KW-1185">Reference proteome</keyword>
<dbReference type="Proteomes" id="UP000018766">
    <property type="component" value="Unassembled WGS sequence"/>
</dbReference>
<accession>V8G8S5</accession>
<dbReference type="EMBL" id="AYSV01000016">
    <property type="protein sequence ID" value="ETD72825.1"/>
    <property type="molecule type" value="Genomic_DNA"/>
</dbReference>
<dbReference type="AlphaFoldDB" id="V8G8S5"/>
<gene>
    <name evidence="1" type="ORF">V757_01945</name>
</gene>
<comment type="caution">
    <text evidence="1">The sequence shown here is derived from an EMBL/GenBank/DDBJ whole genome shotgun (WGS) entry which is preliminary data.</text>
</comment>
<protein>
    <submittedName>
        <fullName evidence="1">Uncharacterized protein</fullName>
    </submittedName>
</protein>